<dbReference type="STRING" id="87229.A0A4Z1L3H3"/>
<evidence type="ECO:0000256" key="4">
    <source>
        <dbReference type="ARBA" id="ARBA00022723"/>
    </source>
</evidence>
<comment type="similarity">
    <text evidence="2 12">Belongs to the cysteine dioxygenase family.</text>
</comment>
<gene>
    <name evidence="14" type="ORF">BPOR_0030g00100</name>
</gene>
<evidence type="ECO:0000256" key="2">
    <source>
        <dbReference type="ARBA" id="ARBA00006622"/>
    </source>
</evidence>
<dbReference type="PANTHER" id="PTHR12918:SF1">
    <property type="entry name" value="CYSTEINE DIOXYGENASE TYPE 1"/>
    <property type="match status" value="1"/>
</dbReference>
<evidence type="ECO:0000256" key="3">
    <source>
        <dbReference type="ARBA" id="ARBA00013133"/>
    </source>
</evidence>
<dbReference type="EC" id="1.13.11.20" evidence="3 12"/>
<evidence type="ECO:0000256" key="1">
    <source>
        <dbReference type="ARBA" id="ARBA00000629"/>
    </source>
</evidence>
<dbReference type="GO" id="GO:0017172">
    <property type="term" value="F:cysteine dioxygenase activity"/>
    <property type="evidence" value="ECO:0007669"/>
    <property type="project" value="UniProtKB-UniRule"/>
</dbReference>
<feature type="binding site" evidence="11">
    <location>
        <position position="110"/>
    </location>
    <ligand>
        <name>Fe cation</name>
        <dbReference type="ChEBI" id="CHEBI:24875"/>
        <note>catalytic</note>
    </ligand>
</feature>
<keyword evidence="7 12" id="KW-0560">Oxidoreductase</keyword>
<evidence type="ECO:0000313" key="14">
    <source>
        <dbReference type="EMBL" id="TGO91350.1"/>
    </source>
</evidence>
<dbReference type="GO" id="GO:0019448">
    <property type="term" value="P:L-cysteine catabolic process"/>
    <property type="evidence" value="ECO:0007669"/>
    <property type="project" value="TreeGrafter"/>
</dbReference>
<evidence type="ECO:0000313" key="15">
    <source>
        <dbReference type="Proteomes" id="UP000297280"/>
    </source>
</evidence>
<keyword evidence="6 12" id="KW-0223">Dioxygenase</keyword>
<dbReference type="FunFam" id="2.60.120.10:FF:000189">
    <property type="entry name" value="Cysteine dioxygenase"/>
    <property type="match status" value="1"/>
</dbReference>
<comment type="caution">
    <text evidence="14">The sequence shown here is derived from an EMBL/GenBank/DDBJ whole genome shotgun (WGS) entry which is preliminary data.</text>
</comment>
<dbReference type="PANTHER" id="PTHR12918">
    <property type="entry name" value="CYSTEINE DIOXYGENASE"/>
    <property type="match status" value="1"/>
</dbReference>
<evidence type="ECO:0000256" key="11">
    <source>
        <dbReference type="PIRSR" id="PIRSR610300-51"/>
    </source>
</evidence>
<organism evidence="14 15">
    <name type="scientific">Botrytis porri</name>
    <dbReference type="NCBI Taxonomy" id="87229"/>
    <lineage>
        <taxon>Eukaryota</taxon>
        <taxon>Fungi</taxon>
        <taxon>Dikarya</taxon>
        <taxon>Ascomycota</taxon>
        <taxon>Pezizomycotina</taxon>
        <taxon>Leotiomycetes</taxon>
        <taxon>Helotiales</taxon>
        <taxon>Sclerotiniaceae</taxon>
        <taxon>Botrytis</taxon>
    </lineage>
</organism>
<evidence type="ECO:0000256" key="9">
    <source>
        <dbReference type="ARBA" id="ARBA00070673"/>
    </source>
</evidence>
<dbReference type="Proteomes" id="UP000297280">
    <property type="component" value="Unassembled WGS sequence"/>
</dbReference>
<comment type="cofactor">
    <cofactor evidence="12">
        <name>Fe cation</name>
        <dbReference type="ChEBI" id="CHEBI:24875"/>
    </cofactor>
    <text evidence="12">Binds 1 Fe cation per subunit.</text>
</comment>
<accession>A0A4Z1L3H3</accession>
<feature type="binding site" evidence="11">
    <location>
        <position position="112"/>
    </location>
    <ligand>
        <name>Fe cation</name>
        <dbReference type="ChEBI" id="CHEBI:24875"/>
        <note>catalytic</note>
    </ligand>
</feature>
<proteinExistence type="inferred from homology"/>
<dbReference type="Pfam" id="PF05995">
    <property type="entry name" value="CDO_I"/>
    <property type="match status" value="1"/>
</dbReference>
<dbReference type="GO" id="GO:0008198">
    <property type="term" value="F:ferrous iron binding"/>
    <property type="evidence" value="ECO:0007669"/>
    <property type="project" value="TreeGrafter"/>
</dbReference>
<dbReference type="SUPFAM" id="SSF51182">
    <property type="entry name" value="RmlC-like cupins"/>
    <property type="match status" value="1"/>
</dbReference>
<dbReference type="CDD" id="cd10548">
    <property type="entry name" value="cupin_CDO"/>
    <property type="match status" value="1"/>
</dbReference>
<evidence type="ECO:0000256" key="7">
    <source>
        <dbReference type="ARBA" id="ARBA00023002"/>
    </source>
</evidence>
<evidence type="ECO:0000256" key="6">
    <source>
        <dbReference type="ARBA" id="ARBA00022964"/>
    </source>
</evidence>
<evidence type="ECO:0000256" key="8">
    <source>
        <dbReference type="ARBA" id="ARBA00023004"/>
    </source>
</evidence>
<evidence type="ECO:0000256" key="12">
    <source>
        <dbReference type="RuleBase" id="RU366010"/>
    </source>
</evidence>
<name>A0A4Z1L3H3_9HELO</name>
<dbReference type="AlphaFoldDB" id="A0A4Z1L3H3"/>
<feature type="region of interest" description="Disordered" evidence="13">
    <location>
        <begin position="132"/>
        <end position="167"/>
    </location>
</feature>
<dbReference type="OrthoDB" id="543511at2759"/>
<protein>
    <recommendedName>
        <fullName evidence="9 12">Cysteine dioxygenase</fullName>
        <ecNumber evidence="3 12">1.13.11.20</ecNumber>
    </recommendedName>
</protein>
<keyword evidence="4 11" id="KW-0479">Metal-binding</keyword>
<feature type="binding site" evidence="11">
    <location>
        <position position="186"/>
    </location>
    <ligand>
        <name>Fe cation</name>
        <dbReference type="ChEBI" id="CHEBI:24875"/>
        <note>catalytic</note>
    </ligand>
</feature>
<dbReference type="Gene3D" id="2.60.120.10">
    <property type="entry name" value="Jelly Rolls"/>
    <property type="match status" value="1"/>
</dbReference>
<reference evidence="14 15" key="1">
    <citation type="submission" date="2017-12" db="EMBL/GenBank/DDBJ databases">
        <title>Comparative genomics of Botrytis spp.</title>
        <authorList>
            <person name="Valero-Jimenez C.A."/>
            <person name="Tapia P."/>
            <person name="Veloso J."/>
            <person name="Silva-Moreno E."/>
            <person name="Staats M."/>
            <person name="Valdes J.H."/>
            <person name="Van Kan J.A.L."/>
        </authorList>
    </citation>
    <scope>NUCLEOTIDE SEQUENCE [LARGE SCALE GENOMIC DNA]</scope>
    <source>
        <strain evidence="14 15">MUCL3349</strain>
    </source>
</reference>
<dbReference type="InterPro" id="IPR014710">
    <property type="entry name" value="RmlC-like_jellyroll"/>
</dbReference>
<keyword evidence="5 10" id="KW-0883">Thioether bond</keyword>
<evidence type="ECO:0000256" key="13">
    <source>
        <dbReference type="SAM" id="MobiDB-lite"/>
    </source>
</evidence>
<dbReference type="InterPro" id="IPR011051">
    <property type="entry name" value="RmlC_Cupin_sf"/>
</dbReference>
<feature type="cross-link" description="3'-(S-cysteinyl)-tyrosine (Cys-Tyr)" evidence="10">
    <location>
        <begin position="117"/>
        <end position="203"/>
    </location>
</feature>
<evidence type="ECO:0000256" key="10">
    <source>
        <dbReference type="PIRSR" id="PIRSR610300-50"/>
    </source>
</evidence>
<evidence type="ECO:0000256" key="5">
    <source>
        <dbReference type="ARBA" id="ARBA00022784"/>
    </source>
</evidence>
<keyword evidence="8 11" id="KW-0408">Iron</keyword>
<dbReference type="EMBL" id="PQXO01000030">
    <property type="protein sequence ID" value="TGO91350.1"/>
    <property type="molecule type" value="Genomic_DNA"/>
</dbReference>
<keyword evidence="15" id="KW-1185">Reference proteome</keyword>
<sequence length="243" mass="26245">MTPSIAIDVTGACSTSLSSTKTSSPPDSFHQLVADLSQILGPSSGLTSADVDVQQLRSLMERYISHEDEWRKYAFADLSRGYTRNLVDEGNGKSNLLILVWSPGKGSPLHDHADAHCLMKVLSGTLSETQYTFPSTSTSSSASGFTSSTSSTFSSSEPPSTPPTIIKTTTYTTNQVTYMSDDLGLHRISNPDPENVAVSLHLYTPPNAAREGCHIFDERTGRKSHVTQSNFYSVFGERVGGQV</sequence>
<comment type="catalytic activity">
    <reaction evidence="1 12">
        <text>L-cysteine + O2 = 3-sulfino-L-alanine + H(+)</text>
        <dbReference type="Rhea" id="RHEA:20441"/>
        <dbReference type="ChEBI" id="CHEBI:15378"/>
        <dbReference type="ChEBI" id="CHEBI:15379"/>
        <dbReference type="ChEBI" id="CHEBI:35235"/>
        <dbReference type="ChEBI" id="CHEBI:61085"/>
        <dbReference type="EC" id="1.13.11.20"/>
    </reaction>
</comment>
<dbReference type="InterPro" id="IPR010300">
    <property type="entry name" value="CDO_1"/>
</dbReference>